<organism evidence="1 2">
    <name type="scientific">Leucogyrophana mollusca</name>
    <dbReference type="NCBI Taxonomy" id="85980"/>
    <lineage>
        <taxon>Eukaryota</taxon>
        <taxon>Fungi</taxon>
        <taxon>Dikarya</taxon>
        <taxon>Basidiomycota</taxon>
        <taxon>Agaricomycotina</taxon>
        <taxon>Agaricomycetes</taxon>
        <taxon>Agaricomycetidae</taxon>
        <taxon>Boletales</taxon>
        <taxon>Boletales incertae sedis</taxon>
        <taxon>Leucogyrophana</taxon>
    </lineage>
</organism>
<comment type="caution">
    <text evidence="1">The sequence shown here is derived from an EMBL/GenBank/DDBJ whole genome shotgun (WGS) entry which is preliminary data.</text>
</comment>
<dbReference type="Proteomes" id="UP000790709">
    <property type="component" value="Unassembled WGS sequence"/>
</dbReference>
<proteinExistence type="predicted"/>
<accession>A0ACB8BQR3</accession>
<name>A0ACB8BQR3_9AGAM</name>
<gene>
    <name evidence="1" type="ORF">BV22DRAFT_233957</name>
</gene>
<keyword evidence="2" id="KW-1185">Reference proteome</keyword>
<evidence type="ECO:0000313" key="1">
    <source>
        <dbReference type="EMBL" id="KAH7927989.1"/>
    </source>
</evidence>
<reference evidence="1" key="1">
    <citation type="journal article" date="2021" name="New Phytol.">
        <title>Evolutionary innovations through gain and loss of genes in the ectomycorrhizal Boletales.</title>
        <authorList>
            <person name="Wu G."/>
            <person name="Miyauchi S."/>
            <person name="Morin E."/>
            <person name="Kuo A."/>
            <person name="Drula E."/>
            <person name="Varga T."/>
            <person name="Kohler A."/>
            <person name="Feng B."/>
            <person name="Cao Y."/>
            <person name="Lipzen A."/>
            <person name="Daum C."/>
            <person name="Hundley H."/>
            <person name="Pangilinan J."/>
            <person name="Johnson J."/>
            <person name="Barry K."/>
            <person name="LaButti K."/>
            <person name="Ng V."/>
            <person name="Ahrendt S."/>
            <person name="Min B."/>
            <person name="Choi I.G."/>
            <person name="Park H."/>
            <person name="Plett J.M."/>
            <person name="Magnuson J."/>
            <person name="Spatafora J.W."/>
            <person name="Nagy L.G."/>
            <person name="Henrissat B."/>
            <person name="Grigoriev I.V."/>
            <person name="Yang Z.L."/>
            <person name="Xu J."/>
            <person name="Martin F.M."/>
        </authorList>
    </citation>
    <scope>NUCLEOTIDE SEQUENCE</scope>
    <source>
        <strain evidence="1">KUC20120723A-06</strain>
    </source>
</reference>
<evidence type="ECO:0000313" key="2">
    <source>
        <dbReference type="Proteomes" id="UP000790709"/>
    </source>
</evidence>
<protein>
    <submittedName>
        <fullName evidence="1">Uncharacterized protein</fullName>
    </submittedName>
</protein>
<sequence>MSTSASDNVVGITIACNADRHHRGVFETTIIKPSHKIYELGVVCPLYNKVGLPLVMYRHLSEDPLNMCRDPGLDNQIATFLMIEPSNGFAKAE</sequence>
<dbReference type="EMBL" id="MU266358">
    <property type="protein sequence ID" value="KAH7927989.1"/>
    <property type="molecule type" value="Genomic_DNA"/>
</dbReference>